<organism evidence="5 6">
    <name type="scientific">Mixia osmundae (strain CBS 9802 / IAM 14324 / JCM 22182 / KY 12970)</name>
    <dbReference type="NCBI Taxonomy" id="764103"/>
    <lineage>
        <taxon>Eukaryota</taxon>
        <taxon>Fungi</taxon>
        <taxon>Dikarya</taxon>
        <taxon>Basidiomycota</taxon>
        <taxon>Pucciniomycotina</taxon>
        <taxon>Mixiomycetes</taxon>
        <taxon>Mixiales</taxon>
        <taxon>Mixiaceae</taxon>
        <taxon>Mixia</taxon>
    </lineage>
</organism>
<dbReference type="InterPro" id="IPR011598">
    <property type="entry name" value="bHLH_dom"/>
</dbReference>
<feature type="compositionally biased region" description="Polar residues" evidence="3">
    <location>
        <begin position="536"/>
        <end position="547"/>
    </location>
</feature>
<dbReference type="Pfam" id="PF00010">
    <property type="entry name" value="HLH"/>
    <property type="match status" value="1"/>
</dbReference>
<feature type="compositionally biased region" description="Low complexity" evidence="3">
    <location>
        <begin position="165"/>
        <end position="181"/>
    </location>
</feature>
<feature type="region of interest" description="Disordered" evidence="3">
    <location>
        <begin position="531"/>
        <end position="635"/>
    </location>
</feature>
<dbReference type="Gene3D" id="4.10.280.10">
    <property type="entry name" value="Helix-loop-helix DNA-binding domain"/>
    <property type="match status" value="1"/>
</dbReference>
<feature type="compositionally biased region" description="Basic and acidic residues" evidence="3">
    <location>
        <begin position="916"/>
        <end position="928"/>
    </location>
</feature>
<evidence type="ECO:0000256" key="2">
    <source>
        <dbReference type="ARBA" id="ARBA00023242"/>
    </source>
</evidence>
<dbReference type="CDD" id="cd11405">
    <property type="entry name" value="bHLHzip_MLXIP_like"/>
    <property type="match status" value="1"/>
</dbReference>
<feature type="region of interest" description="Disordered" evidence="3">
    <location>
        <begin position="58"/>
        <end position="223"/>
    </location>
</feature>
<gene>
    <name evidence="5" type="primary">Mo05987</name>
    <name evidence="5" type="ORF">E5Q_05987</name>
</gene>
<keyword evidence="1" id="KW-0238">DNA-binding</keyword>
<feature type="domain" description="BHLH" evidence="4">
    <location>
        <begin position="787"/>
        <end position="870"/>
    </location>
</feature>
<feature type="compositionally biased region" description="Polar residues" evidence="3">
    <location>
        <begin position="58"/>
        <end position="71"/>
    </location>
</feature>
<dbReference type="AlphaFoldDB" id="G7E9H3"/>
<reference evidence="5 6" key="1">
    <citation type="journal article" date="2011" name="J. Gen. Appl. Microbiol.">
        <title>Draft genome sequencing of the enigmatic basidiomycete Mixia osmundae.</title>
        <authorList>
            <person name="Nishida H."/>
            <person name="Nagatsuka Y."/>
            <person name="Sugiyama J."/>
        </authorList>
    </citation>
    <scope>NUCLEOTIDE SEQUENCE [LARGE SCALE GENOMIC DNA]</scope>
    <source>
        <strain evidence="6">CBS 9802 / IAM 14324 / JCM 22182 / KY 12970</strain>
    </source>
</reference>
<keyword evidence="2" id="KW-0539">Nucleus</keyword>
<feature type="region of interest" description="Disordered" evidence="3">
    <location>
        <begin position="334"/>
        <end position="362"/>
    </location>
</feature>
<feature type="region of interest" description="Disordered" evidence="3">
    <location>
        <begin position="899"/>
        <end position="966"/>
    </location>
</feature>
<dbReference type="InterPro" id="IPR036638">
    <property type="entry name" value="HLH_DNA-bd_sf"/>
</dbReference>
<feature type="compositionally biased region" description="Low complexity" evidence="3">
    <location>
        <begin position="295"/>
        <end position="304"/>
    </location>
</feature>
<dbReference type="EMBL" id="BABT02000220">
    <property type="protein sequence ID" value="GAA99292.1"/>
    <property type="molecule type" value="Genomic_DNA"/>
</dbReference>
<dbReference type="OrthoDB" id="5344169at2759"/>
<dbReference type="InParanoid" id="G7E9H3"/>
<dbReference type="GO" id="GO:0090575">
    <property type="term" value="C:RNA polymerase II transcription regulator complex"/>
    <property type="evidence" value="ECO:0007669"/>
    <property type="project" value="TreeGrafter"/>
</dbReference>
<dbReference type="GO" id="GO:0045944">
    <property type="term" value="P:positive regulation of transcription by RNA polymerase II"/>
    <property type="evidence" value="ECO:0007669"/>
    <property type="project" value="TreeGrafter"/>
</dbReference>
<dbReference type="STRING" id="764103.G7E9H3"/>
<sequence>MEASPGDPTMFTSEMDLLSTLDFASPTSSASLAGAQAGSVTSPGAPVVASSTLAAGTMLKQSQSTQPSMSAYPTGIANPHHPRPPSPSSSRAFSNAFNNMSSSVTSSLDAQSPAAMYQDGASPAGSVSSARSHPSGSMHRQISVDVGPSTPLAGPSHESARFHWPMAASPGPAGSAQLSGSDRATGRSQTASPRLPPSFGTVASHGSAQPTASGHSKTPSMQPALPQTILDQLIKEHQMRSGPPSPASQGSATASSMTFSSGSHRRFESSGAAATLQHALPSGYSHHTQSPSGRSQPQTQSQASASIAASLALAASLKAASQHATTSSNYAHMTTQPQSYSHAGPDSKYLQPTAGHVRMTSDGSAGSLPALNFDLDVPVNMDDLQQFLQQHQQTGTGSGRLSNHDMLASIGPGASNGSSSGFRTESDPWDEESLLFTPLLSPAMTPMSSFSQVGSSGPMPSHVSPAEFFSPLTSPALQPNDGGQIPSNLSSLSELVQQANAMGLGPNDISTAIKAHAFILQNPGAFGNFGSASGAQTNATSTGNGHNRGSSRSQPRERPSPMMNPVKRVSTKKKGARNTLSANASPALLPRSGGSSTSSPSLLAQSNASINGRSTPDTSSSPPHADGSNTPSPVDLEHTKEVTISDSMLPPPLPLSSSAMAPVTPASIMNFSANQMTHMHSPVFSASTTHDDNLIPFETSAVPAKRTRTGRKSASASPSLNPQLDVEPRRKGVNATSDSGPVMTSSGRVVQPAKSAVTTLTKAKRSSRSKASMQDSDYNGKTPLPDNRKTSHKAAEQKRRDSLKSCFDELRYLLPPIAPDLEEDAAEGLRRPGEGNVGGQRGIVVDPLNPNKGISKVALLRKSNEYIIKLHRRMAKRDDTIGLLRERVKEFKRRLGEPEDEGLDGIDFSNDSEAEEDRRERQAWREPDFFAEEEIEVQTASVTPVRRGSRSRRSVSETSDVMDYTL</sequence>
<accession>G7E9H3</accession>
<feature type="compositionally biased region" description="Polar residues" evidence="3">
    <location>
        <begin position="712"/>
        <end position="722"/>
    </location>
</feature>
<feature type="compositionally biased region" description="Polar residues" evidence="3">
    <location>
        <begin position="734"/>
        <end position="748"/>
    </location>
</feature>
<feature type="compositionally biased region" description="Acidic residues" evidence="3">
    <location>
        <begin position="899"/>
        <end position="915"/>
    </location>
</feature>
<evidence type="ECO:0000313" key="5">
    <source>
        <dbReference type="EMBL" id="GAA99292.1"/>
    </source>
</evidence>
<feature type="compositionally biased region" description="Polar residues" evidence="3">
    <location>
        <begin position="204"/>
        <end position="221"/>
    </location>
</feature>
<dbReference type="Proteomes" id="UP000009131">
    <property type="component" value="Unassembled WGS sequence"/>
</dbReference>
<dbReference type="GO" id="GO:0003700">
    <property type="term" value="F:DNA-binding transcription factor activity"/>
    <property type="evidence" value="ECO:0007669"/>
    <property type="project" value="TreeGrafter"/>
</dbReference>
<reference evidence="5 6" key="2">
    <citation type="journal article" date="2012" name="Open Biol.">
        <title>Characteristics of nucleosomes and linker DNA regions on the genome of the basidiomycete Mixia osmundae revealed by mono- and dinucleosome mapping.</title>
        <authorList>
            <person name="Nishida H."/>
            <person name="Kondo S."/>
            <person name="Matsumoto T."/>
            <person name="Suzuki Y."/>
            <person name="Yoshikawa H."/>
            <person name="Taylor T.D."/>
            <person name="Sugiyama J."/>
        </authorList>
    </citation>
    <scope>NUCLEOTIDE SEQUENCE [LARGE SCALE GENOMIC DNA]</scope>
    <source>
        <strain evidence="6">CBS 9802 / IAM 14324 / JCM 22182 / KY 12970</strain>
    </source>
</reference>
<evidence type="ECO:0000313" key="6">
    <source>
        <dbReference type="Proteomes" id="UP000009131"/>
    </source>
</evidence>
<feature type="compositionally biased region" description="Low complexity" evidence="3">
    <location>
        <begin position="88"/>
        <end position="103"/>
    </location>
</feature>
<dbReference type="GO" id="GO:0003677">
    <property type="term" value="F:DNA binding"/>
    <property type="evidence" value="ECO:0007669"/>
    <property type="project" value="UniProtKB-KW"/>
</dbReference>
<feature type="compositionally biased region" description="Polar residues" evidence="3">
    <location>
        <begin position="125"/>
        <end position="140"/>
    </location>
</feature>
<evidence type="ECO:0000259" key="4">
    <source>
        <dbReference type="PROSITE" id="PS50888"/>
    </source>
</evidence>
<feature type="region of interest" description="Disordered" evidence="3">
    <location>
        <begin position="390"/>
        <end position="428"/>
    </location>
</feature>
<dbReference type="SMART" id="SM00353">
    <property type="entry name" value="HLH"/>
    <property type="match status" value="1"/>
</dbReference>
<evidence type="ECO:0000256" key="1">
    <source>
        <dbReference type="ARBA" id="ARBA00023125"/>
    </source>
</evidence>
<keyword evidence="6" id="KW-1185">Reference proteome</keyword>
<dbReference type="SUPFAM" id="SSF47459">
    <property type="entry name" value="HLH, helix-loop-helix DNA-binding domain"/>
    <property type="match status" value="1"/>
</dbReference>
<dbReference type="GO" id="GO:0046983">
    <property type="term" value="F:protein dimerization activity"/>
    <property type="evidence" value="ECO:0007669"/>
    <property type="project" value="InterPro"/>
</dbReference>
<comment type="caution">
    <text evidence="5">The sequence shown here is derived from an EMBL/GenBank/DDBJ whole genome shotgun (WGS) entry which is preliminary data.</text>
</comment>
<feature type="compositionally biased region" description="Low complexity" evidence="3">
    <location>
        <begin position="588"/>
        <end position="603"/>
    </location>
</feature>
<dbReference type="PANTHER" id="PTHR10328">
    <property type="entry name" value="PROTEIN MAX MYC-ASSOCIATED FACTOR X"/>
    <property type="match status" value="1"/>
</dbReference>
<feature type="region of interest" description="Disordered" evidence="3">
    <location>
        <begin position="704"/>
        <end position="801"/>
    </location>
</feature>
<dbReference type="HOGENOM" id="CLU_306554_0_0_1"/>
<dbReference type="PANTHER" id="PTHR10328:SF15">
    <property type="entry name" value="BHLH TRANSCRIPTION FACTOR"/>
    <property type="match status" value="1"/>
</dbReference>
<feature type="compositionally biased region" description="Low complexity" evidence="3">
    <location>
        <begin position="247"/>
        <end position="256"/>
    </location>
</feature>
<protein>
    <recommendedName>
        <fullName evidence="4">BHLH domain-containing protein</fullName>
    </recommendedName>
</protein>
<dbReference type="eggNOG" id="ENOG502S7T4">
    <property type="taxonomic scope" value="Eukaryota"/>
</dbReference>
<feature type="region of interest" description="Disordered" evidence="3">
    <location>
        <begin position="237"/>
        <end position="304"/>
    </location>
</feature>
<feature type="compositionally biased region" description="Polar residues" evidence="3">
    <location>
        <begin position="604"/>
        <end position="632"/>
    </location>
</feature>
<proteinExistence type="predicted"/>
<evidence type="ECO:0000256" key="3">
    <source>
        <dbReference type="SAM" id="MobiDB-lite"/>
    </source>
</evidence>
<feature type="compositionally biased region" description="Basic and acidic residues" evidence="3">
    <location>
        <begin position="786"/>
        <end position="801"/>
    </location>
</feature>
<name>G7E9H3_MIXOS</name>
<feature type="compositionally biased region" description="Polar residues" evidence="3">
    <location>
        <begin position="285"/>
        <end position="294"/>
    </location>
</feature>
<dbReference type="PROSITE" id="PS50888">
    <property type="entry name" value="BHLH"/>
    <property type="match status" value="1"/>
</dbReference>